<accession>A0ABR9VJP6</accession>
<evidence type="ECO:0000313" key="3">
    <source>
        <dbReference type="Proteomes" id="UP000606776"/>
    </source>
</evidence>
<name>A0ABR9VJP6_9CYAN</name>
<protein>
    <submittedName>
        <fullName evidence="2">Uncharacterized protein</fullName>
    </submittedName>
</protein>
<feature type="compositionally biased region" description="Basic and acidic residues" evidence="1">
    <location>
        <begin position="15"/>
        <end position="26"/>
    </location>
</feature>
<reference evidence="2 3" key="1">
    <citation type="submission" date="2020-10" db="EMBL/GenBank/DDBJ databases">
        <authorList>
            <person name="Castelo-Branco R."/>
            <person name="Eusebio N."/>
            <person name="Adriana R."/>
            <person name="Vieira A."/>
            <person name="Brugerolle De Fraissinette N."/>
            <person name="Rezende De Castro R."/>
            <person name="Schneider M.P."/>
            <person name="Vasconcelos V."/>
            <person name="Leao P.N."/>
        </authorList>
    </citation>
    <scope>NUCLEOTIDE SEQUENCE [LARGE SCALE GENOMIC DNA]</scope>
    <source>
        <strain evidence="2 3">LEGE 00250</strain>
    </source>
</reference>
<evidence type="ECO:0000256" key="1">
    <source>
        <dbReference type="SAM" id="MobiDB-lite"/>
    </source>
</evidence>
<sequence length="52" mass="5873">MLRPYRSQESGVRSQEAEGSRQKVGDRYFCPVTSPQSPVTLKPPILKRQAVI</sequence>
<organism evidence="2 3">
    <name type="scientific">Sphaerospermopsis aphanizomenoides LEGE 00250</name>
    <dbReference type="NCBI Taxonomy" id="2777972"/>
    <lineage>
        <taxon>Bacteria</taxon>
        <taxon>Bacillati</taxon>
        <taxon>Cyanobacteriota</taxon>
        <taxon>Cyanophyceae</taxon>
        <taxon>Nostocales</taxon>
        <taxon>Aphanizomenonaceae</taxon>
        <taxon>Sphaerospermopsis</taxon>
        <taxon>Sphaerospermopsis aphanizomenoides</taxon>
    </lineage>
</organism>
<dbReference type="EMBL" id="JADEWB010000205">
    <property type="protein sequence ID" value="MBE9238729.1"/>
    <property type="molecule type" value="Genomic_DNA"/>
</dbReference>
<comment type="caution">
    <text evidence="2">The sequence shown here is derived from an EMBL/GenBank/DDBJ whole genome shotgun (WGS) entry which is preliminary data.</text>
</comment>
<dbReference type="RefSeq" id="WP_193944103.1">
    <property type="nucleotide sequence ID" value="NZ_JADEWB010000205.1"/>
</dbReference>
<keyword evidence="3" id="KW-1185">Reference proteome</keyword>
<feature type="region of interest" description="Disordered" evidence="1">
    <location>
        <begin position="1"/>
        <end position="35"/>
    </location>
</feature>
<gene>
    <name evidence="2" type="ORF">IQ227_22605</name>
</gene>
<evidence type="ECO:0000313" key="2">
    <source>
        <dbReference type="EMBL" id="MBE9238729.1"/>
    </source>
</evidence>
<dbReference type="Proteomes" id="UP000606776">
    <property type="component" value="Unassembled WGS sequence"/>
</dbReference>
<proteinExistence type="predicted"/>